<dbReference type="InterPro" id="IPR036291">
    <property type="entry name" value="NAD(P)-bd_dom_sf"/>
</dbReference>
<dbReference type="GO" id="GO:0050104">
    <property type="term" value="F:L-gulonate 3-dehydrogenase activity"/>
    <property type="evidence" value="ECO:0007669"/>
    <property type="project" value="TreeGrafter"/>
</dbReference>
<dbReference type="NCBIfam" id="NF004783">
    <property type="entry name" value="PRK06129.1"/>
    <property type="match status" value="1"/>
</dbReference>
<sequence>MRVVIIGSGLIGRCWSVIFARAKYEVYLFDTVPSMLGLALVEIRLQLEQLDRFNLLFNQTPDDILKRIQTIETLEKLNELFQQGIDHVQECIPEDVEMKTKLYLLLDEIIPSNALFASSSSCIMPSKFTEQMKTRNRCIVAHPINPPTTIPLVEIVGAPWTDKVFIDLAIERYRSIGMEPIRLNKEVDGFIVNRLQYAILSSALQLVQDGIAEPEDVDRAITHGLACRWSFMGPFQTIDLNAPKGIIDYFNRYGSTMQRVLTDMNFPSNWTQETIEKVDKYFRSKYPVGENGIGLNDKKLWRDQRLLDLAKHKQTYVDRDYRILRYPLFIPTDQGQSMIQAIENELKQVYKHVKIRLVPNNEANTIDLSAEPWNLAGINLGTNGIFCQLGGAKNVELKQGHSIRFDISSVLDQLHIKNEQTLVIGPGAADGTYLGCNGELVVNMTFDQYNKIINQRSYSSLVTKEEQPYQNLYEIKTCGPFQHIMISSIDHTKSTILFEIDVQERLSDENEEENNFISIIRRSLKQYSQQQPMALGGIFRIEKGIIKAHVMPEFVNEDLIRKEQVDQWLKFYDMHAPLNCLSVLLTEDINNAGFRLEHSHFFSDHGEAGHYHFDITPKQIHYHGYFILCKEAIIVDPVI</sequence>
<dbReference type="Pfam" id="PF08925">
    <property type="entry name" value="DUF1907"/>
    <property type="match status" value="1"/>
</dbReference>
<evidence type="ECO:0000256" key="1">
    <source>
        <dbReference type="ARBA" id="ARBA00009463"/>
    </source>
</evidence>
<protein>
    <recommendedName>
        <fullName evidence="3">DUF1907 domain-containing protein</fullName>
    </recommendedName>
</protein>
<dbReference type="Pfam" id="PF02737">
    <property type="entry name" value="3HCDH_N"/>
    <property type="match status" value="1"/>
</dbReference>
<dbReference type="SUPFAM" id="SSF117856">
    <property type="entry name" value="AF0104/ALDC/Ptd012-like"/>
    <property type="match status" value="1"/>
</dbReference>
<dbReference type="GO" id="GO:0005634">
    <property type="term" value="C:nucleus"/>
    <property type="evidence" value="ECO:0007669"/>
    <property type="project" value="InterPro"/>
</dbReference>
<evidence type="ECO:0000256" key="2">
    <source>
        <dbReference type="ARBA" id="ARBA00023002"/>
    </source>
</evidence>
<feature type="domain" description="DUF1907" evidence="3">
    <location>
        <begin position="341"/>
        <end position="635"/>
    </location>
</feature>
<dbReference type="Pfam" id="PF00725">
    <property type="entry name" value="3HCDH"/>
    <property type="match status" value="1"/>
</dbReference>
<dbReference type="PANTHER" id="PTHR48075">
    <property type="entry name" value="3-HYDROXYACYL-COA DEHYDROGENASE FAMILY PROTEIN"/>
    <property type="match status" value="1"/>
</dbReference>
<comment type="similarity">
    <text evidence="1">Belongs to the 3-hydroxyacyl-CoA dehydrogenase family.</text>
</comment>
<dbReference type="GO" id="GO:0070403">
    <property type="term" value="F:NAD+ binding"/>
    <property type="evidence" value="ECO:0007669"/>
    <property type="project" value="InterPro"/>
</dbReference>
<dbReference type="InterPro" id="IPR015021">
    <property type="entry name" value="C11orf54_DUF1907"/>
</dbReference>
<evidence type="ECO:0000313" key="4">
    <source>
        <dbReference type="EMBL" id="CAF1091428.1"/>
    </source>
</evidence>
<dbReference type="SUPFAM" id="SSF51735">
    <property type="entry name" value="NAD(P)-binding Rossmann-fold domains"/>
    <property type="match status" value="1"/>
</dbReference>
<dbReference type="Proteomes" id="UP000663870">
    <property type="component" value="Unassembled WGS sequence"/>
</dbReference>
<dbReference type="AlphaFoldDB" id="A0A814NGX6"/>
<evidence type="ECO:0000313" key="5">
    <source>
        <dbReference type="Proteomes" id="UP000663870"/>
    </source>
</evidence>
<dbReference type="InterPro" id="IPR013328">
    <property type="entry name" value="6PGD_dom2"/>
</dbReference>
<keyword evidence="2" id="KW-0560">Oxidoreductase</keyword>
<dbReference type="PANTHER" id="PTHR48075:SF1">
    <property type="entry name" value="LAMBDA-CRYSTALLIN HOMOLOG"/>
    <property type="match status" value="1"/>
</dbReference>
<reference evidence="4" key="1">
    <citation type="submission" date="2021-02" db="EMBL/GenBank/DDBJ databases">
        <authorList>
            <person name="Nowell W R."/>
        </authorList>
    </citation>
    <scope>NUCLEOTIDE SEQUENCE</scope>
</reference>
<gene>
    <name evidence="4" type="ORF">JXQ802_LOCUS18712</name>
</gene>
<dbReference type="SMART" id="SM01168">
    <property type="entry name" value="DUF1907"/>
    <property type="match status" value="1"/>
</dbReference>
<dbReference type="GO" id="GO:0006631">
    <property type="term" value="P:fatty acid metabolic process"/>
    <property type="evidence" value="ECO:0007669"/>
    <property type="project" value="InterPro"/>
</dbReference>
<dbReference type="PROSITE" id="PS00067">
    <property type="entry name" value="3HCDH"/>
    <property type="match status" value="1"/>
</dbReference>
<name>A0A814NGX6_9BILA</name>
<dbReference type="InterPro" id="IPR006180">
    <property type="entry name" value="3-OHacyl-CoA_DH_CS"/>
</dbReference>
<dbReference type="InterPro" id="IPR006108">
    <property type="entry name" value="3HC_DH_C"/>
</dbReference>
<comment type="caution">
    <text evidence="4">The sequence shown here is derived from an EMBL/GenBank/DDBJ whole genome shotgun (WGS) entry which is preliminary data.</text>
</comment>
<dbReference type="Gene3D" id="1.10.1040.10">
    <property type="entry name" value="N-(1-d-carboxylethyl)-l-norvaline Dehydrogenase, domain 2"/>
    <property type="match status" value="1"/>
</dbReference>
<evidence type="ECO:0000259" key="3">
    <source>
        <dbReference type="SMART" id="SM01168"/>
    </source>
</evidence>
<accession>A0A814NGX6</accession>
<dbReference type="InterPro" id="IPR008927">
    <property type="entry name" value="6-PGluconate_DH-like_C_sf"/>
</dbReference>
<dbReference type="SUPFAM" id="SSF48179">
    <property type="entry name" value="6-phosphogluconate dehydrogenase C-terminal domain-like"/>
    <property type="match status" value="1"/>
</dbReference>
<proteinExistence type="inferred from homology"/>
<dbReference type="InterPro" id="IPR006176">
    <property type="entry name" value="3-OHacyl-CoA_DH_NAD-bd"/>
</dbReference>
<dbReference type="EMBL" id="CAJNOL010000497">
    <property type="protein sequence ID" value="CAF1091428.1"/>
    <property type="molecule type" value="Genomic_DNA"/>
</dbReference>
<keyword evidence="5" id="KW-1185">Reference proteome</keyword>
<organism evidence="4 5">
    <name type="scientific">Rotaria sordida</name>
    <dbReference type="NCBI Taxonomy" id="392033"/>
    <lineage>
        <taxon>Eukaryota</taxon>
        <taxon>Metazoa</taxon>
        <taxon>Spiralia</taxon>
        <taxon>Gnathifera</taxon>
        <taxon>Rotifera</taxon>
        <taxon>Eurotatoria</taxon>
        <taxon>Bdelloidea</taxon>
        <taxon>Philodinida</taxon>
        <taxon>Philodinidae</taxon>
        <taxon>Rotaria</taxon>
    </lineage>
</organism>
<dbReference type="Gene3D" id="3.40.50.720">
    <property type="entry name" value="NAD(P)-binding Rossmann-like Domain"/>
    <property type="match status" value="1"/>
</dbReference>